<keyword evidence="5" id="KW-1185">Reference proteome</keyword>
<evidence type="ECO:0000256" key="1">
    <source>
        <dbReference type="ARBA" id="ARBA00022679"/>
    </source>
</evidence>
<dbReference type="Gene3D" id="3.40.630.30">
    <property type="match status" value="1"/>
</dbReference>
<dbReference type="AlphaFoldDB" id="A0A554RWB4"/>
<dbReference type="GO" id="GO:0016747">
    <property type="term" value="F:acyltransferase activity, transferring groups other than amino-acyl groups"/>
    <property type="evidence" value="ECO:0007669"/>
    <property type="project" value="InterPro"/>
</dbReference>
<accession>A0A554RWB4</accession>
<dbReference type="PROSITE" id="PS51186">
    <property type="entry name" value="GNAT"/>
    <property type="match status" value="1"/>
</dbReference>
<comment type="caution">
    <text evidence="4">The sequence shown here is derived from an EMBL/GenBank/DDBJ whole genome shotgun (WGS) entry which is preliminary data.</text>
</comment>
<keyword evidence="2" id="KW-0012">Acyltransferase</keyword>
<dbReference type="OrthoDB" id="9788300at2"/>
<evidence type="ECO:0000313" key="4">
    <source>
        <dbReference type="EMBL" id="TSD58396.1"/>
    </source>
</evidence>
<sequence>MRTTLVQRDDGGVYPVLRPLHSSDEASVVDVWRRAVEATHNFLTPEDIDFYEGHIRDVYLPALEVTVAELSGRIIGFLGLHEQRVEMLFVDPEAHNLGIGTRLLAHAAARHATLDLDVNEQNPSALAFYRSRGFVETGRSPTDGEGRPFPLIHLRGPYPR</sequence>
<reference evidence="4 5" key="1">
    <citation type="submission" date="2019-07" db="EMBL/GenBank/DDBJ databases">
        <authorList>
            <person name="Zhao L.H."/>
        </authorList>
    </citation>
    <scope>NUCLEOTIDE SEQUENCE [LARGE SCALE GENOMIC DNA]</scope>
    <source>
        <strain evidence="4 5">Co35</strain>
    </source>
</reference>
<name>A0A554RWB4_9ACTN</name>
<keyword evidence="1 4" id="KW-0808">Transferase</keyword>
<proteinExistence type="predicted"/>
<dbReference type="Proteomes" id="UP000316988">
    <property type="component" value="Unassembled WGS sequence"/>
</dbReference>
<dbReference type="CDD" id="cd04301">
    <property type="entry name" value="NAT_SF"/>
    <property type="match status" value="1"/>
</dbReference>
<dbReference type="PANTHER" id="PTHR43800">
    <property type="entry name" value="PEPTIDYL-LYSINE N-ACETYLTRANSFERASE YJAB"/>
    <property type="match status" value="1"/>
</dbReference>
<evidence type="ECO:0000259" key="3">
    <source>
        <dbReference type="PROSITE" id="PS51186"/>
    </source>
</evidence>
<dbReference type="InterPro" id="IPR016181">
    <property type="entry name" value="Acyl_CoA_acyltransferase"/>
</dbReference>
<gene>
    <name evidence="4" type="ORF">FNM00_14450</name>
</gene>
<dbReference type="InterPro" id="IPR000182">
    <property type="entry name" value="GNAT_dom"/>
</dbReference>
<dbReference type="NCBIfam" id="NF007807">
    <property type="entry name" value="PRK10514.1"/>
    <property type="match status" value="1"/>
</dbReference>
<evidence type="ECO:0000256" key="2">
    <source>
        <dbReference type="ARBA" id="ARBA00023315"/>
    </source>
</evidence>
<dbReference type="Pfam" id="PF13673">
    <property type="entry name" value="Acetyltransf_10"/>
    <property type="match status" value="1"/>
</dbReference>
<protein>
    <submittedName>
        <fullName evidence="4">Acetyltransferase</fullName>
    </submittedName>
</protein>
<dbReference type="PANTHER" id="PTHR43800:SF1">
    <property type="entry name" value="PEPTIDYL-LYSINE N-ACETYLTRANSFERASE YJAB"/>
    <property type="match status" value="1"/>
</dbReference>
<dbReference type="EMBL" id="VLNT01000014">
    <property type="protein sequence ID" value="TSD58396.1"/>
    <property type="molecule type" value="Genomic_DNA"/>
</dbReference>
<dbReference type="SUPFAM" id="SSF55729">
    <property type="entry name" value="Acyl-CoA N-acyltransferases (Nat)"/>
    <property type="match status" value="1"/>
</dbReference>
<organism evidence="4 5">
    <name type="scientific">Aeromicrobium piscarium</name>
    <dbReference type="NCBI Taxonomy" id="2590901"/>
    <lineage>
        <taxon>Bacteria</taxon>
        <taxon>Bacillati</taxon>
        <taxon>Actinomycetota</taxon>
        <taxon>Actinomycetes</taxon>
        <taxon>Propionibacteriales</taxon>
        <taxon>Nocardioidaceae</taxon>
        <taxon>Aeromicrobium</taxon>
    </lineage>
</organism>
<feature type="domain" description="N-acetyltransferase" evidence="3">
    <location>
        <begin position="15"/>
        <end position="156"/>
    </location>
</feature>
<evidence type="ECO:0000313" key="5">
    <source>
        <dbReference type="Proteomes" id="UP000316988"/>
    </source>
</evidence>